<accession>A0A8X7TC14</accession>
<dbReference type="OrthoDB" id="4076672at2759"/>
<organism evidence="1 2">
    <name type="scientific">Candida parapsilosis</name>
    <name type="common">Yeast</name>
    <dbReference type="NCBI Taxonomy" id="5480"/>
    <lineage>
        <taxon>Eukaryota</taxon>
        <taxon>Fungi</taxon>
        <taxon>Dikarya</taxon>
        <taxon>Ascomycota</taxon>
        <taxon>Saccharomycotina</taxon>
        <taxon>Pichiomycetes</taxon>
        <taxon>Debaryomycetaceae</taxon>
        <taxon>Candida/Lodderomyces clade</taxon>
        <taxon>Candida</taxon>
    </lineage>
</organism>
<sequence>MSKIPKRFQIYFKYAVGFKCKIIPPPKTPSELHFITESFRNLATVDILKTTPLNSEALVDNKVFQVDILFSPIRKKSVFSPLSIDDEEAEQIFDSHPRNVVIRDKLKEKLSNLISIPRYLYVENDEMFSGNQRSIQFVHELSSNGRDLLGKYDLSLGTIENPFISLTKFDPSLNEKSDKFRLRRAIRNDVQHFHKLQDIEIYTNHTHILHKLETNTF</sequence>
<comment type="caution">
    <text evidence="1">The sequence shown here is derived from an EMBL/GenBank/DDBJ whole genome shotgun (WGS) entry which is preliminary data.</text>
</comment>
<proteinExistence type="predicted"/>
<protein>
    <submittedName>
        <fullName evidence="1">Uncharacterized protein</fullName>
    </submittedName>
</protein>
<name>A0A8X7TC14_CANPA</name>
<dbReference type="Proteomes" id="UP000590412">
    <property type="component" value="Unassembled WGS sequence"/>
</dbReference>
<gene>
    <name evidence="1" type="ORF">FOB60_003309</name>
</gene>
<reference evidence="1" key="1">
    <citation type="submission" date="2020-03" db="EMBL/GenBank/DDBJ databases">
        <title>FDA dAtabase for Regulatory Grade micrObial Sequences (FDA-ARGOS): Supporting development and validation of Infectious Disease Dx tests.</title>
        <authorList>
            <person name="Campos J."/>
            <person name="Goldberg B."/>
            <person name="Tallon L."/>
            <person name="Sadzewicz L."/>
            <person name="Vavikolanu K."/>
            <person name="Mehta A."/>
            <person name="Aluvathingal J."/>
            <person name="Nadendla S."/>
            <person name="Nandy P."/>
            <person name="Geyer C."/>
            <person name="Yan Y."/>
            <person name="Sichtig H."/>
        </authorList>
    </citation>
    <scope>NUCLEOTIDE SEQUENCE [LARGE SCALE GENOMIC DNA]</scope>
    <source>
        <strain evidence="1">FDAARGOS_652</strain>
    </source>
</reference>
<dbReference type="EMBL" id="JABWAB010000004">
    <property type="protein sequence ID" value="KAF6053053.1"/>
    <property type="molecule type" value="Genomic_DNA"/>
</dbReference>
<evidence type="ECO:0000313" key="1">
    <source>
        <dbReference type="EMBL" id="KAF6053053.1"/>
    </source>
</evidence>
<dbReference type="AlphaFoldDB" id="A0A8X7TC14"/>
<evidence type="ECO:0000313" key="2">
    <source>
        <dbReference type="Proteomes" id="UP000590412"/>
    </source>
</evidence>